<comment type="caution">
    <text evidence="1">The sequence shown here is derived from an EMBL/GenBank/DDBJ whole genome shotgun (WGS) entry which is preliminary data.</text>
</comment>
<dbReference type="OrthoDB" id="1851194at2"/>
<name>A0A401LGJ8_9FIRM</name>
<accession>A0A401LGJ8</accession>
<dbReference type="Proteomes" id="UP000287361">
    <property type="component" value="Unassembled WGS sequence"/>
</dbReference>
<keyword evidence="2" id="KW-1185">Reference proteome</keyword>
<organism evidence="1 2">
    <name type="scientific">Anaerotignum faecicola</name>
    <dbReference type="NCBI Taxonomy" id="2358141"/>
    <lineage>
        <taxon>Bacteria</taxon>
        <taxon>Bacillati</taxon>
        <taxon>Bacillota</taxon>
        <taxon>Clostridia</taxon>
        <taxon>Lachnospirales</taxon>
        <taxon>Anaerotignaceae</taxon>
        <taxon>Anaerotignum</taxon>
    </lineage>
</organism>
<proteinExistence type="predicted"/>
<dbReference type="AlphaFoldDB" id="A0A401LGJ8"/>
<gene>
    <name evidence="1" type="ORF">KGMB03357_23010</name>
</gene>
<dbReference type="EMBL" id="BHVZ01000014">
    <property type="protein sequence ID" value="GCB30640.1"/>
    <property type="molecule type" value="Genomic_DNA"/>
</dbReference>
<protein>
    <submittedName>
        <fullName evidence="1">Uncharacterized protein</fullName>
    </submittedName>
</protein>
<reference evidence="1 2" key="1">
    <citation type="submission" date="2018-10" db="EMBL/GenBank/DDBJ databases">
        <title>Draft Genome Sequence of Anaerotignum sp. KCTC 15736.</title>
        <authorList>
            <person name="Choi S.H."/>
            <person name="Kim J.S."/>
            <person name="Kang S.W."/>
            <person name="Lee J.S."/>
            <person name="Park S.H."/>
        </authorList>
    </citation>
    <scope>NUCLEOTIDE SEQUENCE [LARGE SCALE GENOMIC DNA]</scope>
    <source>
        <strain evidence="1 2">KCTC 15736</strain>
    </source>
</reference>
<evidence type="ECO:0000313" key="2">
    <source>
        <dbReference type="Proteomes" id="UP000287361"/>
    </source>
</evidence>
<sequence>MTENRYEKHCPCTVSELREFRKLGEIEGTILEEAAAAKETLERNQWILTAEKSGLLRLAGMMGFFGAEQMETEELREEILSRWCSRSPYTYFHLQDWLDGCVGAGNYTGTLERESYRLRLVLELCVKEKREFLQKHLRKIIPANLVLQVNLNVNTHGKLHRIRHGEMKEKGLTYGGIPFEILPEEEGNSAVSGKKLLQRMRGCATIQK</sequence>
<evidence type="ECO:0000313" key="1">
    <source>
        <dbReference type="EMBL" id="GCB30640.1"/>
    </source>
</evidence>